<accession>A0A0D2WPT3</accession>
<feature type="compositionally biased region" description="Polar residues" evidence="1">
    <location>
        <begin position="1"/>
        <end position="16"/>
    </location>
</feature>
<evidence type="ECO:0000313" key="3">
    <source>
        <dbReference type="Proteomes" id="UP000008743"/>
    </source>
</evidence>
<evidence type="ECO:0000313" key="2">
    <source>
        <dbReference type="EMBL" id="KJE92763.1"/>
    </source>
</evidence>
<protein>
    <submittedName>
        <fullName evidence="2">Uncharacterized protein</fullName>
    </submittedName>
</protein>
<dbReference type="AlphaFoldDB" id="A0A0D2WPT3"/>
<gene>
    <name evidence="2" type="ORF">CAOG_003669</name>
</gene>
<dbReference type="RefSeq" id="XP_004363397.1">
    <property type="nucleotide sequence ID" value="XM_004363340.2"/>
</dbReference>
<evidence type="ECO:0000256" key="1">
    <source>
        <dbReference type="SAM" id="MobiDB-lite"/>
    </source>
</evidence>
<feature type="region of interest" description="Disordered" evidence="1">
    <location>
        <begin position="140"/>
        <end position="161"/>
    </location>
</feature>
<dbReference type="EMBL" id="KE346364">
    <property type="protein sequence ID" value="KJE92763.1"/>
    <property type="molecule type" value="Genomic_DNA"/>
</dbReference>
<dbReference type="Proteomes" id="UP000008743">
    <property type="component" value="Unassembled WGS sequence"/>
</dbReference>
<dbReference type="InParanoid" id="A0A0D2WPT3"/>
<feature type="region of interest" description="Disordered" evidence="1">
    <location>
        <begin position="100"/>
        <end position="127"/>
    </location>
</feature>
<feature type="region of interest" description="Disordered" evidence="1">
    <location>
        <begin position="1"/>
        <end position="29"/>
    </location>
</feature>
<proteinExistence type="predicted"/>
<feature type="compositionally biased region" description="Basic and acidic residues" evidence="1">
    <location>
        <begin position="140"/>
        <end position="149"/>
    </location>
</feature>
<name>A0A0D2WPT3_CAPO3</name>
<organism evidence="2 3">
    <name type="scientific">Capsaspora owczarzaki (strain ATCC 30864)</name>
    <dbReference type="NCBI Taxonomy" id="595528"/>
    <lineage>
        <taxon>Eukaryota</taxon>
        <taxon>Filasterea</taxon>
        <taxon>Capsaspora</taxon>
    </lineage>
</organism>
<keyword evidence="3" id="KW-1185">Reference proteome</keyword>
<reference evidence="3" key="1">
    <citation type="submission" date="2011-02" db="EMBL/GenBank/DDBJ databases">
        <title>The Genome Sequence of Capsaspora owczarzaki ATCC 30864.</title>
        <authorList>
            <person name="Russ C."/>
            <person name="Cuomo C."/>
            <person name="Burger G."/>
            <person name="Gray M.W."/>
            <person name="Holland P.W.H."/>
            <person name="King N."/>
            <person name="Lang F.B.F."/>
            <person name="Roger A.J."/>
            <person name="Ruiz-Trillo I."/>
            <person name="Young S.K."/>
            <person name="Zeng Q."/>
            <person name="Gargeya S."/>
            <person name="Alvarado L."/>
            <person name="Berlin A."/>
            <person name="Chapman S.B."/>
            <person name="Chen Z."/>
            <person name="Freedman E."/>
            <person name="Gellesch M."/>
            <person name="Goldberg J."/>
            <person name="Griggs A."/>
            <person name="Gujja S."/>
            <person name="Heilman E."/>
            <person name="Heiman D."/>
            <person name="Howarth C."/>
            <person name="Mehta T."/>
            <person name="Neiman D."/>
            <person name="Pearson M."/>
            <person name="Roberts A."/>
            <person name="Saif S."/>
            <person name="Shea T."/>
            <person name="Shenoy N."/>
            <person name="Sisk P."/>
            <person name="Stolte C."/>
            <person name="Sykes S."/>
            <person name="White J."/>
            <person name="Yandava C."/>
            <person name="Haas B."/>
            <person name="Nusbaum C."/>
            <person name="Birren B."/>
        </authorList>
    </citation>
    <scope>NUCLEOTIDE SEQUENCE</scope>
    <source>
        <strain evidence="3">ATCC 30864</strain>
    </source>
</reference>
<feature type="compositionally biased region" description="Low complexity" evidence="1">
    <location>
        <begin position="101"/>
        <end position="122"/>
    </location>
</feature>
<sequence>MPSANAPTMTSATASNRGKRSFSAPKEVNRSLLDEHDAMNDAIFEAEHDASAMVSQPGRNGTGFSLASSMSHHELTIVGSSESLNDMSFATLWRHQRSESLGDLSRSTSLDSSPSNSPPGDSYRAPSFFHRLKARHVERRSSRLNDREILAASDMPKAWKA</sequence>